<proteinExistence type="predicted"/>
<gene>
    <name evidence="2" type="ORF">Tco_0874578</name>
</gene>
<accession>A0ABQ5BPV1</accession>
<comment type="caution">
    <text evidence="2">The sequence shown here is derived from an EMBL/GenBank/DDBJ whole genome shotgun (WGS) entry which is preliminary data.</text>
</comment>
<evidence type="ECO:0000256" key="1">
    <source>
        <dbReference type="SAM" id="MobiDB-lite"/>
    </source>
</evidence>
<sequence length="348" mass="40638">MVNRYDRRFEFEGRNWFGKLKKLLICLLCLFRDLPDEDMKEMLHQRMFESGTYKSLPEHIALYEALEASMTRAQRDEFLAEKDKSRKRSRSSKQQSGPYDEQPVEDIPIPNFANIFDSEDTSSAHLPHVKPKPAWLKPILEDDRPATPEPICVVPTSYVPDAENNWANALATTYQAPAEKSLLEKTGDMRTFMNWYCQNMGKTKLTQEDLEGQAYEVVKAFYPDVVHLQFQMEEYHKMLTDQIDGTNPESDQVMIDINRPLPLSGPPGHVIIQTQFFFNHDLDYLRYGSKGSEQALSISKMKAARYHEFGLELLVPKHMWIDDVYTYDISASYGISYWWFNHQKFYID</sequence>
<keyword evidence="3" id="KW-1185">Reference proteome</keyword>
<organism evidence="2 3">
    <name type="scientific">Tanacetum coccineum</name>
    <dbReference type="NCBI Taxonomy" id="301880"/>
    <lineage>
        <taxon>Eukaryota</taxon>
        <taxon>Viridiplantae</taxon>
        <taxon>Streptophyta</taxon>
        <taxon>Embryophyta</taxon>
        <taxon>Tracheophyta</taxon>
        <taxon>Spermatophyta</taxon>
        <taxon>Magnoliopsida</taxon>
        <taxon>eudicotyledons</taxon>
        <taxon>Gunneridae</taxon>
        <taxon>Pentapetalae</taxon>
        <taxon>asterids</taxon>
        <taxon>campanulids</taxon>
        <taxon>Asterales</taxon>
        <taxon>Asteraceae</taxon>
        <taxon>Asteroideae</taxon>
        <taxon>Anthemideae</taxon>
        <taxon>Anthemidinae</taxon>
        <taxon>Tanacetum</taxon>
    </lineage>
</organism>
<feature type="region of interest" description="Disordered" evidence="1">
    <location>
        <begin position="79"/>
        <end position="106"/>
    </location>
</feature>
<protein>
    <submittedName>
        <fullName evidence="2">Uncharacterized protein</fullName>
    </submittedName>
</protein>
<name>A0ABQ5BPV1_9ASTR</name>
<reference evidence="2" key="1">
    <citation type="journal article" date="2022" name="Int. J. Mol. Sci.">
        <title>Draft Genome of Tanacetum Coccineum: Genomic Comparison of Closely Related Tanacetum-Family Plants.</title>
        <authorList>
            <person name="Yamashiro T."/>
            <person name="Shiraishi A."/>
            <person name="Nakayama K."/>
            <person name="Satake H."/>
        </authorList>
    </citation>
    <scope>NUCLEOTIDE SEQUENCE</scope>
</reference>
<evidence type="ECO:0000313" key="2">
    <source>
        <dbReference type="EMBL" id="GJT15872.1"/>
    </source>
</evidence>
<reference evidence="2" key="2">
    <citation type="submission" date="2022-01" db="EMBL/GenBank/DDBJ databases">
        <authorList>
            <person name="Yamashiro T."/>
            <person name="Shiraishi A."/>
            <person name="Satake H."/>
            <person name="Nakayama K."/>
        </authorList>
    </citation>
    <scope>NUCLEOTIDE SEQUENCE</scope>
</reference>
<dbReference type="EMBL" id="BQNB010013430">
    <property type="protein sequence ID" value="GJT15872.1"/>
    <property type="molecule type" value="Genomic_DNA"/>
</dbReference>
<evidence type="ECO:0000313" key="3">
    <source>
        <dbReference type="Proteomes" id="UP001151760"/>
    </source>
</evidence>
<dbReference type="Proteomes" id="UP001151760">
    <property type="component" value="Unassembled WGS sequence"/>
</dbReference>